<evidence type="ECO:0000256" key="1">
    <source>
        <dbReference type="ARBA" id="ARBA00022729"/>
    </source>
</evidence>
<feature type="domain" description="Secretion system C-terminal sorting" evidence="3">
    <location>
        <begin position="234"/>
        <end position="298"/>
    </location>
</feature>
<protein>
    <submittedName>
        <fullName evidence="4">T9SS type A sorting domain-containing protein</fullName>
    </submittedName>
</protein>
<keyword evidence="1 2" id="KW-0732">Signal</keyword>
<proteinExistence type="predicted"/>
<dbReference type="Pfam" id="PF18962">
    <property type="entry name" value="Por_Secre_tail"/>
    <property type="match status" value="1"/>
</dbReference>
<dbReference type="EMBL" id="JADGIK010000010">
    <property type="protein sequence ID" value="MBF0598187.1"/>
    <property type="molecule type" value="Genomic_DNA"/>
</dbReference>
<keyword evidence="5" id="KW-1185">Reference proteome</keyword>
<feature type="chain" id="PRO_5035183585" evidence="2">
    <location>
        <begin position="22"/>
        <end position="300"/>
    </location>
</feature>
<accession>A0A8J7G7D1</accession>
<name>A0A8J7G7D1_9FLAO</name>
<organism evidence="4 5">
    <name type="scientific">Faecalibacter rhinopitheci</name>
    <dbReference type="NCBI Taxonomy" id="2779678"/>
    <lineage>
        <taxon>Bacteria</taxon>
        <taxon>Pseudomonadati</taxon>
        <taxon>Bacteroidota</taxon>
        <taxon>Flavobacteriia</taxon>
        <taxon>Flavobacteriales</taxon>
        <taxon>Weeksellaceae</taxon>
        <taxon>Faecalibacter</taxon>
    </lineage>
</organism>
<evidence type="ECO:0000313" key="5">
    <source>
        <dbReference type="Proteomes" id="UP000608754"/>
    </source>
</evidence>
<comment type="caution">
    <text evidence="4">The sequence shown here is derived from an EMBL/GenBank/DDBJ whole genome shotgun (WGS) entry which is preliminary data.</text>
</comment>
<evidence type="ECO:0000259" key="3">
    <source>
        <dbReference type="Pfam" id="PF18962"/>
    </source>
</evidence>
<reference evidence="4" key="1">
    <citation type="submission" date="2020-10" db="EMBL/GenBank/DDBJ databases">
        <authorList>
            <person name="Lu T."/>
            <person name="Wang Q."/>
            <person name="Han X."/>
        </authorList>
    </citation>
    <scope>NUCLEOTIDE SEQUENCE</scope>
    <source>
        <strain evidence="4">WQ 117</strain>
    </source>
</reference>
<dbReference type="AlphaFoldDB" id="A0A8J7G7D1"/>
<feature type="signal peptide" evidence="2">
    <location>
        <begin position="1"/>
        <end position="21"/>
    </location>
</feature>
<evidence type="ECO:0000313" key="4">
    <source>
        <dbReference type="EMBL" id="MBF0598187.1"/>
    </source>
</evidence>
<evidence type="ECO:0000256" key="2">
    <source>
        <dbReference type="SAM" id="SignalP"/>
    </source>
</evidence>
<gene>
    <name evidence="4" type="ORF">IM532_12185</name>
</gene>
<dbReference type="InterPro" id="IPR026444">
    <property type="entry name" value="Secre_tail"/>
</dbReference>
<dbReference type="RefSeq" id="WP_194183733.1">
    <property type="nucleotide sequence ID" value="NZ_JADGIK010000010.1"/>
</dbReference>
<dbReference type="NCBIfam" id="TIGR04183">
    <property type="entry name" value="Por_Secre_tail"/>
    <property type="match status" value="1"/>
</dbReference>
<dbReference type="Proteomes" id="UP000608754">
    <property type="component" value="Unassembled WGS sequence"/>
</dbReference>
<sequence length="300" mass="33904">MNKKLLFVSTLFLLMTGNIKAQSKISFEEEENYYLGSIKTQNGWEIYSDVEDNIEIPEILVTNAQFTDGKNSLKIETKDSNIFIGAFKNITASAEKIKVSMDVFVEDIYKNGYGSEIMLTLIDQNDTNLATINLAFDNTVWTGSGSYVYEVEGVTYASNSWLTISYQIDFENSNINFYLNDTYISSQEIEMGASLTALDVYMFDMGTQFYVDNISIESLLETSSISSQQKKIEIFPNPVSDILNIKTKDDIKVIEVYDISGKKLITTTDKVLNVHSLPKGSYVVKIITDKETTVKKFIKK</sequence>